<dbReference type="NCBIfam" id="NF033788">
    <property type="entry name" value="HTH_metalloreg"/>
    <property type="match status" value="1"/>
</dbReference>
<dbReference type="GO" id="GO:0003700">
    <property type="term" value="F:DNA-binding transcription factor activity"/>
    <property type="evidence" value="ECO:0007669"/>
    <property type="project" value="InterPro"/>
</dbReference>
<keyword evidence="2" id="KW-0238">DNA-binding</keyword>
<accession>C6HXG1</accession>
<evidence type="ECO:0000256" key="3">
    <source>
        <dbReference type="ARBA" id="ARBA00023163"/>
    </source>
</evidence>
<dbReference type="InterPro" id="IPR001845">
    <property type="entry name" value="HTH_ArsR_DNA-bd_dom"/>
</dbReference>
<evidence type="ECO:0000313" key="6">
    <source>
        <dbReference type="Proteomes" id="UP000009374"/>
    </source>
</evidence>
<dbReference type="PANTHER" id="PTHR43132">
    <property type="entry name" value="ARSENICAL RESISTANCE OPERON REPRESSOR ARSR-RELATED"/>
    <property type="match status" value="1"/>
</dbReference>
<keyword evidence="6" id="KW-1185">Reference proteome</keyword>
<evidence type="ECO:0000256" key="1">
    <source>
        <dbReference type="ARBA" id="ARBA00023015"/>
    </source>
</evidence>
<dbReference type="Proteomes" id="UP000009374">
    <property type="component" value="Unassembled WGS sequence"/>
</dbReference>
<dbReference type="SMART" id="SM00418">
    <property type="entry name" value="HTH_ARSR"/>
    <property type="match status" value="1"/>
</dbReference>
<dbReference type="EMBL" id="GG693873">
    <property type="protein sequence ID" value="EES52713.1"/>
    <property type="molecule type" value="Genomic_DNA"/>
</dbReference>
<dbReference type="AlphaFoldDB" id="C6HXG1"/>
<dbReference type="PROSITE" id="PS50987">
    <property type="entry name" value="HTH_ARSR_2"/>
    <property type="match status" value="1"/>
</dbReference>
<gene>
    <name evidence="5" type="ORF">UBAL3_92050085</name>
</gene>
<protein>
    <submittedName>
        <fullName evidence="5">Putative transcriptional regulator, ArsR family</fullName>
    </submittedName>
</protein>
<evidence type="ECO:0000256" key="2">
    <source>
        <dbReference type="ARBA" id="ARBA00023125"/>
    </source>
</evidence>
<proteinExistence type="predicted"/>
<dbReference type="InterPro" id="IPR036388">
    <property type="entry name" value="WH-like_DNA-bd_sf"/>
</dbReference>
<dbReference type="Gene3D" id="1.10.10.10">
    <property type="entry name" value="Winged helix-like DNA-binding domain superfamily/Winged helix DNA-binding domain"/>
    <property type="match status" value="1"/>
</dbReference>
<dbReference type="SUPFAM" id="SSF46785">
    <property type="entry name" value="Winged helix' DNA-binding domain"/>
    <property type="match status" value="1"/>
</dbReference>
<keyword evidence="3" id="KW-0804">Transcription</keyword>
<sequence>MDIEEKLDEKKVMRGARCLRVLGHPVRLQLLLELMDGERSVNDLAGVLGVTQSNLSQHLALLREKGILASRREGHQVFYSLGDPRIPNFFSLMEEIFCR</sequence>
<dbReference type="InterPro" id="IPR051011">
    <property type="entry name" value="Metal_resp_trans_reg"/>
</dbReference>
<dbReference type="GO" id="GO:0003677">
    <property type="term" value="F:DNA binding"/>
    <property type="evidence" value="ECO:0007669"/>
    <property type="project" value="UniProtKB-KW"/>
</dbReference>
<dbReference type="Pfam" id="PF01022">
    <property type="entry name" value="HTH_5"/>
    <property type="match status" value="1"/>
</dbReference>
<organism evidence="5 6">
    <name type="scientific">Leptospirillum ferrodiazotrophum</name>
    <dbReference type="NCBI Taxonomy" id="412449"/>
    <lineage>
        <taxon>Bacteria</taxon>
        <taxon>Pseudomonadati</taxon>
        <taxon>Nitrospirota</taxon>
        <taxon>Nitrospiria</taxon>
        <taxon>Nitrospirales</taxon>
        <taxon>Nitrospiraceae</taxon>
        <taxon>Leptospirillum</taxon>
    </lineage>
</organism>
<dbReference type="CDD" id="cd00090">
    <property type="entry name" value="HTH_ARSR"/>
    <property type="match status" value="1"/>
</dbReference>
<dbReference type="InterPro" id="IPR036390">
    <property type="entry name" value="WH_DNA-bd_sf"/>
</dbReference>
<evidence type="ECO:0000259" key="4">
    <source>
        <dbReference type="PROSITE" id="PS50987"/>
    </source>
</evidence>
<dbReference type="InterPro" id="IPR011991">
    <property type="entry name" value="ArsR-like_HTH"/>
</dbReference>
<keyword evidence="1" id="KW-0805">Transcription regulation</keyword>
<dbReference type="PANTHER" id="PTHR43132:SF2">
    <property type="entry name" value="ARSENICAL RESISTANCE OPERON REPRESSOR ARSR-RELATED"/>
    <property type="match status" value="1"/>
</dbReference>
<name>C6HXG1_9BACT</name>
<feature type="domain" description="HTH arsR-type" evidence="4">
    <location>
        <begin position="7"/>
        <end position="99"/>
    </location>
</feature>
<dbReference type="PRINTS" id="PR00778">
    <property type="entry name" value="HTHARSR"/>
</dbReference>
<reference evidence="5 6" key="1">
    <citation type="journal article" date="2009" name="Appl. Environ. Microbiol.">
        <title>Community genomic and proteomic analyses of chemoautotrophic iron-oxidizing "Leptospirillum rubarum" (Group II) and "Leptospirillum ferrodiazotrophum" (Group III) bacteria in acid mine drainage biofilms.</title>
        <authorList>
            <person name="Goltsman D.S."/>
            <person name="Denef V.J."/>
            <person name="Singer S.W."/>
            <person name="VerBerkmoes N.C."/>
            <person name="Lefsrud M."/>
            <person name="Mueller R.S."/>
            <person name="Dick G.J."/>
            <person name="Sun C.L."/>
            <person name="Wheeler K.E."/>
            <person name="Zemla A."/>
            <person name="Baker B.J."/>
            <person name="Hauser L."/>
            <person name="Land M."/>
            <person name="Shah M.B."/>
            <person name="Thelen M.P."/>
            <person name="Hettich R.L."/>
            <person name="Banfield J.F."/>
        </authorList>
    </citation>
    <scope>NUCLEOTIDE SEQUENCE [LARGE SCALE GENOMIC DNA]</scope>
</reference>
<evidence type="ECO:0000313" key="5">
    <source>
        <dbReference type="EMBL" id="EES52713.1"/>
    </source>
</evidence>